<name>A0A1Y1V1Y1_9FUNG</name>
<evidence type="ECO:0000313" key="7">
    <source>
        <dbReference type="EMBL" id="ORX45403.1"/>
    </source>
</evidence>
<dbReference type="Gene3D" id="1.20.1560.10">
    <property type="entry name" value="ABC transporter type 1, transmembrane domain"/>
    <property type="match status" value="1"/>
</dbReference>
<comment type="subcellular location">
    <subcellularLocation>
        <location evidence="1">Membrane</location>
        <topology evidence="1">Multi-pass membrane protein</topology>
    </subcellularLocation>
</comment>
<dbReference type="GO" id="GO:0015421">
    <property type="term" value="F:ABC-type oligopeptide transporter activity"/>
    <property type="evidence" value="ECO:0007669"/>
    <property type="project" value="TreeGrafter"/>
</dbReference>
<dbReference type="AlphaFoldDB" id="A0A1Y1V1Y1"/>
<feature type="transmembrane region" description="Helical" evidence="5">
    <location>
        <begin position="228"/>
        <end position="251"/>
    </location>
</feature>
<dbReference type="STRING" id="1754191.A0A1Y1V1Y1"/>
<dbReference type="InterPro" id="IPR011527">
    <property type="entry name" value="ABC1_TM_dom"/>
</dbReference>
<dbReference type="InterPro" id="IPR003439">
    <property type="entry name" value="ABC_transporter-like_ATP-bd"/>
</dbReference>
<dbReference type="Pfam" id="PF00664">
    <property type="entry name" value="ABC_membrane"/>
    <property type="match status" value="1"/>
</dbReference>
<organism evidence="7 8">
    <name type="scientific">Piromyces finnis</name>
    <dbReference type="NCBI Taxonomy" id="1754191"/>
    <lineage>
        <taxon>Eukaryota</taxon>
        <taxon>Fungi</taxon>
        <taxon>Fungi incertae sedis</taxon>
        <taxon>Chytridiomycota</taxon>
        <taxon>Chytridiomycota incertae sedis</taxon>
        <taxon>Neocallimastigomycetes</taxon>
        <taxon>Neocallimastigales</taxon>
        <taxon>Neocallimastigaceae</taxon>
        <taxon>Piromyces</taxon>
    </lineage>
</organism>
<sequence>MLLKKITKIEDDNILKQFYDIMYLNETNSLENFTKQYPKININETFNSDIFIIIIFVVLTLTEIVDFKSRKEIWKNIYKYLITYLIIGLLSFITVAISRTSLAIFSSRQGNLISRLIGDISLVESGIGNTLNDLIVDTVTFITCYYLAFSNSWHLSLRIGIVIPIIIIIFSLLAVFLVKYTIKSRNLHASAANVALEVITKIKIVSAFGIEKNEIKRYKKYIKTARKFDLISTILITFLIGSISFIVYFSYFILFKYGTLYIYKGILTGSQVYKIFLSITSGTAGLMRLTSTISSMAESTAAANTIFNIIDTKPEIYNEKEGIIKDDLKGNIEFKNVSFSYPNRKEVNVLNNISFTCKEEQTIGIVGSSGSGKSTILQLIERFYNKCDGEILLDGIPIEHIQYTLAKVAIRHRFSNSDFIQRNYL</sequence>
<evidence type="ECO:0000256" key="2">
    <source>
        <dbReference type="ARBA" id="ARBA00022692"/>
    </source>
</evidence>
<evidence type="ECO:0000256" key="4">
    <source>
        <dbReference type="ARBA" id="ARBA00023136"/>
    </source>
</evidence>
<dbReference type="PANTHER" id="PTHR43394:SF1">
    <property type="entry name" value="ATP-BINDING CASSETTE SUB-FAMILY B MEMBER 10, MITOCHONDRIAL"/>
    <property type="match status" value="1"/>
</dbReference>
<evidence type="ECO:0000259" key="6">
    <source>
        <dbReference type="PROSITE" id="PS50929"/>
    </source>
</evidence>
<reference evidence="7 8" key="2">
    <citation type="submission" date="2016-08" db="EMBL/GenBank/DDBJ databases">
        <title>Pervasive Adenine N6-methylation of Active Genes in Fungi.</title>
        <authorList>
            <consortium name="DOE Joint Genome Institute"/>
            <person name="Mondo S.J."/>
            <person name="Dannebaum R.O."/>
            <person name="Kuo R.C."/>
            <person name="Labutti K."/>
            <person name="Haridas S."/>
            <person name="Kuo A."/>
            <person name="Salamov A."/>
            <person name="Ahrendt S.R."/>
            <person name="Lipzen A."/>
            <person name="Sullivan W."/>
            <person name="Andreopoulos W.B."/>
            <person name="Clum A."/>
            <person name="Lindquist E."/>
            <person name="Daum C."/>
            <person name="Ramamoorthy G.K."/>
            <person name="Gryganskyi A."/>
            <person name="Culley D."/>
            <person name="Magnuson J.K."/>
            <person name="James T.Y."/>
            <person name="O'Malley M.A."/>
            <person name="Stajich J.E."/>
            <person name="Spatafora J.W."/>
            <person name="Visel A."/>
            <person name="Grigoriev I.V."/>
        </authorList>
    </citation>
    <scope>NUCLEOTIDE SEQUENCE [LARGE SCALE GENOMIC DNA]</scope>
    <source>
        <strain evidence="8">finn</strain>
    </source>
</reference>
<dbReference type="SUPFAM" id="SSF52540">
    <property type="entry name" value="P-loop containing nucleoside triphosphate hydrolases"/>
    <property type="match status" value="1"/>
</dbReference>
<dbReference type="GO" id="GO:0005524">
    <property type="term" value="F:ATP binding"/>
    <property type="evidence" value="ECO:0007669"/>
    <property type="project" value="InterPro"/>
</dbReference>
<dbReference type="OrthoDB" id="6500128at2759"/>
<protein>
    <recommendedName>
        <fullName evidence="6">ABC transmembrane type-1 domain-containing protein</fullName>
    </recommendedName>
</protein>
<dbReference type="GO" id="GO:0016020">
    <property type="term" value="C:membrane"/>
    <property type="evidence" value="ECO:0007669"/>
    <property type="project" value="UniProtKB-SubCell"/>
</dbReference>
<dbReference type="PANTHER" id="PTHR43394">
    <property type="entry name" value="ATP-DEPENDENT PERMEASE MDL1, MITOCHONDRIAL"/>
    <property type="match status" value="1"/>
</dbReference>
<evidence type="ECO:0000256" key="1">
    <source>
        <dbReference type="ARBA" id="ARBA00004141"/>
    </source>
</evidence>
<keyword evidence="8" id="KW-1185">Reference proteome</keyword>
<dbReference type="InterPro" id="IPR027417">
    <property type="entry name" value="P-loop_NTPase"/>
</dbReference>
<dbReference type="Pfam" id="PF00005">
    <property type="entry name" value="ABC_tran"/>
    <property type="match status" value="1"/>
</dbReference>
<gene>
    <name evidence="7" type="ORF">BCR36DRAFT_457769</name>
</gene>
<evidence type="ECO:0000256" key="5">
    <source>
        <dbReference type="SAM" id="Phobius"/>
    </source>
</evidence>
<evidence type="ECO:0000256" key="3">
    <source>
        <dbReference type="ARBA" id="ARBA00022989"/>
    </source>
</evidence>
<dbReference type="Gene3D" id="3.40.50.300">
    <property type="entry name" value="P-loop containing nucleotide triphosphate hydrolases"/>
    <property type="match status" value="1"/>
</dbReference>
<comment type="caution">
    <text evidence="7">The sequence shown here is derived from an EMBL/GenBank/DDBJ whole genome shotgun (WGS) entry which is preliminary data.</text>
</comment>
<dbReference type="Proteomes" id="UP000193719">
    <property type="component" value="Unassembled WGS sequence"/>
</dbReference>
<accession>A0A1Y1V1Y1</accession>
<keyword evidence="4 5" id="KW-0472">Membrane</keyword>
<dbReference type="GO" id="GO:0016887">
    <property type="term" value="F:ATP hydrolysis activity"/>
    <property type="evidence" value="ECO:0007669"/>
    <property type="project" value="InterPro"/>
</dbReference>
<keyword evidence="2 5" id="KW-0812">Transmembrane</keyword>
<feature type="transmembrane region" description="Helical" evidence="5">
    <location>
        <begin position="77"/>
        <end position="97"/>
    </location>
</feature>
<dbReference type="EMBL" id="MCFH01000040">
    <property type="protein sequence ID" value="ORX45403.1"/>
    <property type="molecule type" value="Genomic_DNA"/>
</dbReference>
<proteinExistence type="predicted"/>
<dbReference type="PROSITE" id="PS50929">
    <property type="entry name" value="ABC_TM1F"/>
    <property type="match status" value="1"/>
</dbReference>
<dbReference type="SUPFAM" id="SSF90123">
    <property type="entry name" value="ABC transporter transmembrane region"/>
    <property type="match status" value="1"/>
</dbReference>
<dbReference type="InterPro" id="IPR039421">
    <property type="entry name" value="Type_1_exporter"/>
</dbReference>
<reference evidence="7 8" key="1">
    <citation type="submission" date="2016-08" db="EMBL/GenBank/DDBJ databases">
        <title>Genomes of anaerobic fungi encode conserved fungal cellulosomes for biomass hydrolysis.</title>
        <authorList>
            <consortium name="DOE Joint Genome Institute"/>
            <person name="Haitjema C.H."/>
            <person name="Gilmore S.P."/>
            <person name="Henske J.K."/>
            <person name="Solomon K.V."/>
            <person name="De Groot R."/>
            <person name="Kuo A."/>
            <person name="Mondo S.J."/>
            <person name="Salamov A.A."/>
            <person name="Labutti K."/>
            <person name="Zhao Z."/>
            <person name="Chiniquy J."/>
            <person name="Barry K."/>
            <person name="Brewer H.M."/>
            <person name="Purvine S.O."/>
            <person name="Wright A.T."/>
            <person name="Boxma B."/>
            <person name="Van Alen T."/>
            <person name="Hackstein J.H."/>
            <person name="Baker S.E."/>
            <person name="Grigoriev I.V."/>
            <person name="O'Malley M.A."/>
        </authorList>
    </citation>
    <scope>NUCLEOTIDE SEQUENCE [LARGE SCALE GENOMIC DNA]</scope>
    <source>
        <strain evidence="8">finn</strain>
    </source>
</reference>
<evidence type="ECO:0000313" key="8">
    <source>
        <dbReference type="Proteomes" id="UP000193719"/>
    </source>
</evidence>
<keyword evidence="3 5" id="KW-1133">Transmembrane helix</keyword>
<feature type="transmembrane region" description="Helical" evidence="5">
    <location>
        <begin position="46"/>
        <end position="65"/>
    </location>
</feature>
<feature type="domain" description="ABC transmembrane type-1" evidence="6">
    <location>
        <begin position="96"/>
        <end position="298"/>
    </location>
</feature>
<feature type="transmembrane region" description="Helical" evidence="5">
    <location>
        <begin position="155"/>
        <end position="178"/>
    </location>
</feature>
<dbReference type="InterPro" id="IPR036640">
    <property type="entry name" value="ABC1_TM_sf"/>
</dbReference>